<accession>A0ACC1DH45</accession>
<comment type="caution">
    <text evidence="1">The sequence shown here is derived from an EMBL/GenBank/DDBJ whole genome shotgun (WGS) entry which is preliminary data.</text>
</comment>
<gene>
    <name evidence="1" type="ORF">K1T71_001188</name>
</gene>
<proteinExistence type="predicted"/>
<sequence>MIAKITALLSLLAVARAGVIHGAGLGYSGLDYASGLGYGYGSLGYGYGVPAYGYTAPVVSYTPAVSSVSRYDVHSTPIVKSYVAPIAGYSYASPYYSSLYDGHGYGYGTYGYGSKYLW</sequence>
<evidence type="ECO:0000313" key="1">
    <source>
        <dbReference type="EMBL" id="KAJ0183212.1"/>
    </source>
</evidence>
<keyword evidence="2" id="KW-1185">Reference proteome</keyword>
<name>A0ACC1DH45_9NEOP</name>
<organism evidence="1 2">
    <name type="scientific">Dendrolimus kikuchii</name>
    <dbReference type="NCBI Taxonomy" id="765133"/>
    <lineage>
        <taxon>Eukaryota</taxon>
        <taxon>Metazoa</taxon>
        <taxon>Ecdysozoa</taxon>
        <taxon>Arthropoda</taxon>
        <taxon>Hexapoda</taxon>
        <taxon>Insecta</taxon>
        <taxon>Pterygota</taxon>
        <taxon>Neoptera</taxon>
        <taxon>Endopterygota</taxon>
        <taxon>Lepidoptera</taxon>
        <taxon>Glossata</taxon>
        <taxon>Ditrysia</taxon>
        <taxon>Bombycoidea</taxon>
        <taxon>Lasiocampidae</taxon>
        <taxon>Dendrolimus</taxon>
    </lineage>
</organism>
<protein>
    <submittedName>
        <fullName evidence="1">Uncharacterized protein</fullName>
    </submittedName>
</protein>
<evidence type="ECO:0000313" key="2">
    <source>
        <dbReference type="Proteomes" id="UP000824533"/>
    </source>
</evidence>
<dbReference type="EMBL" id="CM034388">
    <property type="protein sequence ID" value="KAJ0183212.1"/>
    <property type="molecule type" value="Genomic_DNA"/>
</dbReference>
<dbReference type="Proteomes" id="UP000824533">
    <property type="component" value="Linkage Group LG02"/>
</dbReference>
<reference evidence="1 2" key="1">
    <citation type="journal article" date="2021" name="Front. Genet.">
        <title>Chromosome-Level Genome Assembly Reveals Significant Gene Expansion in the Toll and IMD Signaling Pathways of Dendrolimus kikuchii.</title>
        <authorList>
            <person name="Zhou J."/>
            <person name="Wu P."/>
            <person name="Xiong Z."/>
            <person name="Liu N."/>
            <person name="Zhao N."/>
            <person name="Ji M."/>
            <person name="Qiu Y."/>
            <person name="Yang B."/>
        </authorList>
    </citation>
    <scope>NUCLEOTIDE SEQUENCE [LARGE SCALE GENOMIC DNA]</scope>
    <source>
        <strain evidence="1">Ann1</strain>
    </source>
</reference>